<dbReference type="InterPro" id="IPR052509">
    <property type="entry name" value="Metal_resp_DNA-bind_regulator"/>
</dbReference>
<dbReference type="InterPro" id="IPR036388">
    <property type="entry name" value="WH-like_DNA-bd_sf"/>
</dbReference>
<feature type="domain" description="Transcription regulator PadR N-terminal" evidence="2">
    <location>
        <begin position="14"/>
        <end position="82"/>
    </location>
</feature>
<reference evidence="3 4" key="1">
    <citation type="submission" date="2020-01" db="EMBL/GenBank/DDBJ databases">
        <title>Complete and circular genome sequences of six lactobacillus isolates from horses.</title>
        <authorList>
            <person name="Hassan H.M."/>
        </authorList>
    </citation>
    <scope>NUCLEOTIDE SEQUENCE [LARGE SCALE GENOMIC DNA]</scope>
    <source>
        <strain evidence="3 4">1A</strain>
    </source>
</reference>
<dbReference type="Proteomes" id="UP000510886">
    <property type="component" value="Chromosome"/>
</dbReference>
<dbReference type="EMBL" id="CP047418">
    <property type="protein sequence ID" value="QLL77297.1"/>
    <property type="molecule type" value="Genomic_DNA"/>
</dbReference>
<dbReference type="GO" id="GO:0003677">
    <property type="term" value="F:DNA binding"/>
    <property type="evidence" value="ECO:0007669"/>
    <property type="project" value="UniProtKB-KW"/>
</dbReference>
<keyword evidence="1" id="KW-0238">DNA-binding</keyword>
<sequence length="113" mass="13126">MKIAVTADLMDGLVLALLLQEDHYGYSLTQDIQQVITISESTIYPILRRLKKHGYLTTYDVPYAGRNRRYYQITDAGRIHLQRIVKMWNDYKNSLDTVFTQVNIEPTEEGEEG</sequence>
<dbReference type="CDD" id="cd00090">
    <property type="entry name" value="HTH_ARSR"/>
    <property type="match status" value="1"/>
</dbReference>
<organism evidence="3 4">
    <name type="scientific">Ligilactobacillus saerimneri</name>
    <dbReference type="NCBI Taxonomy" id="228229"/>
    <lineage>
        <taxon>Bacteria</taxon>
        <taxon>Bacillati</taxon>
        <taxon>Bacillota</taxon>
        <taxon>Bacilli</taxon>
        <taxon>Lactobacillales</taxon>
        <taxon>Lactobacillaceae</taxon>
        <taxon>Ligilactobacillus</taxon>
    </lineage>
</organism>
<dbReference type="RefSeq" id="WP_009553911.1">
    <property type="nucleotide sequence ID" value="NZ_CP047418.1"/>
</dbReference>
<dbReference type="KEGG" id="lsw:GTO87_00800"/>
<dbReference type="Pfam" id="PF03551">
    <property type="entry name" value="PadR"/>
    <property type="match status" value="1"/>
</dbReference>
<evidence type="ECO:0000313" key="4">
    <source>
        <dbReference type="Proteomes" id="UP000510886"/>
    </source>
</evidence>
<evidence type="ECO:0000256" key="1">
    <source>
        <dbReference type="ARBA" id="ARBA00023125"/>
    </source>
</evidence>
<proteinExistence type="predicted"/>
<name>A0A7H9EIZ4_9LACO</name>
<dbReference type="InterPro" id="IPR005149">
    <property type="entry name" value="Tscrpt_reg_PadR_N"/>
</dbReference>
<evidence type="ECO:0000313" key="3">
    <source>
        <dbReference type="EMBL" id="QLL77297.1"/>
    </source>
</evidence>
<protein>
    <submittedName>
        <fullName evidence="3">PadR family transcriptional regulator</fullName>
    </submittedName>
</protein>
<dbReference type="AlphaFoldDB" id="A0A7H9EIZ4"/>
<dbReference type="PANTHER" id="PTHR33169:SF24">
    <property type="entry name" value="TRANSCRIPTIONAL REGULATOR, PADR FAMILY"/>
    <property type="match status" value="1"/>
</dbReference>
<dbReference type="SUPFAM" id="SSF46785">
    <property type="entry name" value="Winged helix' DNA-binding domain"/>
    <property type="match status" value="1"/>
</dbReference>
<dbReference type="InterPro" id="IPR011991">
    <property type="entry name" value="ArsR-like_HTH"/>
</dbReference>
<dbReference type="Gene3D" id="1.10.10.10">
    <property type="entry name" value="Winged helix-like DNA-binding domain superfamily/Winged helix DNA-binding domain"/>
    <property type="match status" value="1"/>
</dbReference>
<accession>A0A7H9EIZ4</accession>
<dbReference type="InterPro" id="IPR036390">
    <property type="entry name" value="WH_DNA-bd_sf"/>
</dbReference>
<evidence type="ECO:0000259" key="2">
    <source>
        <dbReference type="Pfam" id="PF03551"/>
    </source>
</evidence>
<dbReference type="PANTHER" id="PTHR33169">
    <property type="entry name" value="PADR-FAMILY TRANSCRIPTIONAL REGULATOR"/>
    <property type="match status" value="1"/>
</dbReference>
<gene>
    <name evidence="3" type="ORF">GTO87_00800</name>
</gene>